<feature type="compositionally biased region" description="Basic residues" evidence="3">
    <location>
        <begin position="68"/>
        <end position="77"/>
    </location>
</feature>
<feature type="domain" description="PIN" evidence="4">
    <location>
        <begin position="494"/>
        <end position="622"/>
    </location>
</feature>
<proteinExistence type="inferred from homology"/>
<feature type="compositionally biased region" description="Polar residues" evidence="3">
    <location>
        <begin position="411"/>
        <end position="422"/>
    </location>
</feature>
<dbReference type="PANTHER" id="PTHR16161">
    <property type="entry name" value="TRANSCRIPTIONAL PROTEIN SWT1"/>
    <property type="match status" value="1"/>
</dbReference>
<feature type="compositionally biased region" description="Basic and acidic residues" evidence="3">
    <location>
        <begin position="192"/>
        <end position="201"/>
    </location>
</feature>
<evidence type="ECO:0000256" key="2">
    <source>
        <dbReference type="ARBA" id="ARBA00074620"/>
    </source>
</evidence>
<feature type="compositionally biased region" description="Low complexity" evidence="3">
    <location>
        <begin position="366"/>
        <end position="379"/>
    </location>
</feature>
<evidence type="ECO:0000313" key="6">
    <source>
        <dbReference type="Proteomes" id="UP001311232"/>
    </source>
</evidence>
<sequence length="1017" mass="113369">MHRGGRGAALHITINSPAVNLLEEDKPDVLGTSWLRRKMSKNNKKKKRHRSSSSSSEEKRGSNSQHDVHRRKGHKRKKDEAGHKSRTKEQKKSDQHDSRSSRKDKKPVYRLSATKEEEQRAPRKEEQPKNSEFGQLHGEGCSSTASEIKTVEREQSKPVKTAEQSKPVKTTEQSKPVKTSCAVLFNETTEKTLKDKSDKRCSLGSYSKLKNPQMSHKLDAAEHRDHRLGLERKIGSARESSTTTYDSSNIKTREPTSSHCKDFPKRGSMEQVHNTRENHQYNRSNCMDSKKNPTSVTVKSCISPMPSMSGTNPTKWRRFTSTPENNTSASSKAKQPRSTPKQTDVLKFLPFKFRIPRKVQTGPAHSSGGNNNTVSSNQNLKLRSDNGGSRVVLEKAEPATVKPGRSLADPSYSSCKEQSKTSPLPDLLPSERPPAGDANCDQGQVVEELHLARSEKRLEVNVMQSYGELTGMDIDFPEDGATETLCREPKQKTLILVLDTNVLLSHLDYVKKIRSCGLEALGFPVVLIPWVVLQELDSLKNRKGLSGSVAHLAAPAISFIYTSLKKRDPHLWGQSMQQATQISNGLNTENNDDRVLQCCLQYQNMYPECALILCTNDKNLSSKALLSGVRALSKADLEARVRRSRQGHHFLQSIQSPVLCRFNHSASSPALSASYTPVRPPIQDSVGVSVPTPEKDPSINTPPLKGVCKEAEWDLSGYLCELEDCLRDVLSEVLETEMKAAYDDLWLEIVYIKPPWSLQDVLQCFKKHWIAVFGHIVPRKMSETVANLINFFSSGETVSTLAFLQETEELVKAFGKSSKHVPDAITVIENILNKLQSQQHVSADQQLSAGDVIMNDDDDVDKQPASVHVSPQEVWAVFENIWSQVYQTSLEVFKALCFDPHTMQAATPMGHPPPPQDALGCLHRLSSMVSQLLQAFSRVLSSTPGLEEVQTMLSVIYSNKLVSEDARLTTKDLLGCFSQPDYREKLRVGGNQLLELKKALDGCVQTTGQNFAFTTQC</sequence>
<reference evidence="5 6" key="1">
    <citation type="submission" date="2021-06" db="EMBL/GenBank/DDBJ databases">
        <authorList>
            <person name="Palmer J.M."/>
        </authorList>
    </citation>
    <scope>NUCLEOTIDE SEQUENCE [LARGE SCALE GENOMIC DNA]</scope>
    <source>
        <strain evidence="5 6">MEX-2019</strain>
        <tissue evidence="5">Muscle</tissue>
    </source>
</reference>
<dbReference type="SUPFAM" id="SSF88723">
    <property type="entry name" value="PIN domain-like"/>
    <property type="match status" value="1"/>
</dbReference>
<evidence type="ECO:0000256" key="1">
    <source>
        <dbReference type="ARBA" id="ARBA00060839"/>
    </source>
</evidence>
<feature type="compositionally biased region" description="Basic residues" evidence="3">
    <location>
        <begin position="35"/>
        <end position="51"/>
    </location>
</feature>
<dbReference type="Proteomes" id="UP001311232">
    <property type="component" value="Unassembled WGS sequence"/>
</dbReference>
<dbReference type="FunFam" id="3.40.50.1010:FF:000012">
    <property type="entry name" value="SWT1, RNA endoribonuclease homolog"/>
    <property type="match status" value="1"/>
</dbReference>
<comment type="caution">
    <text evidence="5">The sequence shown here is derived from an EMBL/GenBank/DDBJ whole genome shotgun (WGS) entry which is preliminary data.</text>
</comment>
<feature type="compositionally biased region" description="Basic and acidic residues" evidence="3">
    <location>
        <begin position="216"/>
        <end position="236"/>
    </location>
</feature>
<keyword evidence="6" id="KW-1185">Reference proteome</keyword>
<comment type="similarity">
    <text evidence="1">Belongs to the SWT1 family.</text>
</comment>
<feature type="compositionally biased region" description="Polar residues" evidence="3">
    <location>
        <begin position="281"/>
        <end position="342"/>
    </location>
</feature>
<feature type="region of interest" description="Disordered" evidence="3">
    <location>
        <begin position="192"/>
        <end position="440"/>
    </location>
</feature>
<feature type="compositionally biased region" description="Basic and acidic residues" evidence="3">
    <location>
        <begin position="251"/>
        <end position="280"/>
    </location>
</feature>
<dbReference type="SMART" id="SM00670">
    <property type="entry name" value="PINc"/>
    <property type="match status" value="1"/>
</dbReference>
<feature type="compositionally biased region" description="Polar residues" evidence="3">
    <location>
        <begin position="204"/>
        <end position="214"/>
    </location>
</feature>
<evidence type="ECO:0000256" key="3">
    <source>
        <dbReference type="SAM" id="MobiDB-lite"/>
    </source>
</evidence>
<evidence type="ECO:0000313" key="5">
    <source>
        <dbReference type="EMBL" id="KAK5621960.1"/>
    </source>
</evidence>
<dbReference type="Gene3D" id="3.40.50.1010">
    <property type="entry name" value="5'-nuclease"/>
    <property type="match status" value="1"/>
</dbReference>
<name>A0AAV9SL09_9TELE</name>
<dbReference type="CDD" id="cd18727">
    <property type="entry name" value="PIN_Swt1-like"/>
    <property type="match status" value="1"/>
</dbReference>
<dbReference type="InterPro" id="IPR002716">
    <property type="entry name" value="PIN_dom"/>
</dbReference>
<protein>
    <recommendedName>
        <fullName evidence="2">Transcriptional protein SWT1</fullName>
    </recommendedName>
</protein>
<evidence type="ECO:0000259" key="4">
    <source>
        <dbReference type="SMART" id="SM00670"/>
    </source>
</evidence>
<dbReference type="AlphaFoldDB" id="A0AAV9SL09"/>
<organism evidence="5 6">
    <name type="scientific">Crenichthys baileyi</name>
    <name type="common">White River springfish</name>
    <dbReference type="NCBI Taxonomy" id="28760"/>
    <lineage>
        <taxon>Eukaryota</taxon>
        <taxon>Metazoa</taxon>
        <taxon>Chordata</taxon>
        <taxon>Craniata</taxon>
        <taxon>Vertebrata</taxon>
        <taxon>Euteleostomi</taxon>
        <taxon>Actinopterygii</taxon>
        <taxon>Neopterygii</taxon>
        <taxon>Teleostei</taxon>
        <taxon>Neoteleostei</taxon>
        <taxon>Acanthomorphata</taxon>
        <taxon>Ovalentaria</taxon>
        <taxon>Atherinomorphae</taxon>
        <taxon>Cyprinodontiformes</taxon>
        <taxon>Goodeidae</taxon>
        <taxon>Crenichthys</taxon>
    </lineage>
</organism>
<dbReference type="InterPro" id="IPR029060">
    <property type="entry name" value="PIN-like_dom_sf"/>
</dbReference>
<feature type="compositionally biased region" description="Polar residues" evidence="3">
    <location>
        <begin position="162"/>
        <end position="177"/>
    </location>
</feature>
<dbReference type="GO" id="GO:0005634">
    <property type="term" value="C:nucleus"/>
    <property type="evidence" value="ECO:0007669"/>
    <property type="project" value="TreeGrafter"/>
</dbReference>
<dbReference type="EMBL" id="JAHHUM010000290">
    <property type="protein sequence ID" value="KAK5621960.1"/>
    <property type="molecule type" value="Genomic_DNA"/>
</dbReference>
<dbReference type="Pfam" id="PF13638">
    <property type="entry name" value="PIN_4"/>
    <property type="match status" value="1"/>
</dbReference>
<dbReference type="InterPro" id="IPR052626">
    <property type="entry name" value="SWT1_Regulator"/>
</dbReference>
<feature type="compositionally biased region" description="Basic and acidic residues" evidence="3">
    <location>
        <begin position="113"/>
        <end position="129"/>
    </location>
</feature>
<feature type="compositionally biased region" description="Basic and acidic residues" evidence="3">
    <location>
        <begin position="78"/>
        <end position="101"/>
    </location>
</feature>
<feature type="region of interest" description="Disordered" evidence="3">
    <location>
        <begin position="24"/>
        <end position="177"/>
    </location>
</feature>
<accession>A0AAV9SL09</accession>
<gene>
    <name evidence="5" type="ORF">CRENBAI_009219</name>
</gene>
<feature type="compositionally biased region" description="Polar residues" evidence="3">
    <location>
        <begin position="238"/>
        <end position="250"/>
    </location>
</feature>
<dbReference type="PANTHER" id="PTHR16161:SF0">
    <property type="entry name" value="TRANSCRIPTIONAL PROTEIN SWT1"/>
    <property type="match status" value="1"/>
</dbReference>